<dbReference type="RefSeq" id="WP_284482450.1">
    <property type="nucleotide sequence ID" value="NZ_JASNJD010000017.1"/>
</dbReference>
<keyword evidence="1 7" id="KW-0813">Transport</keyword>
<protein>
    <recommendedName>
        <fullName evidence="7">Spermidine/putrescine import ATP-binding protein PotA</fullName>
        <ecNumber evidence="7">7.6.2.11</ecNumber>
    </recommendedName>
</protein>
<dbReference type="EC" id="7.6.2.11" evidence="7"/>
<keyword evidence="10" id="KW-1185">Reference proteome</keyword>
<evidence type="ECO:0000313" key="10">
    <source>
        <dbReference type="Proteomes" id="UP001243757"/>
    </source>
</evidence>
<dbReference type="InterPro" id="IPR017879">
    <property type="entry name" value="PotA_ATP-bd"/>
</dbReference>
<sequence>MQHQAQPMPSTDSADDVAVDVDRISKIFQGEDEVRALDDVSVAIRRNEFFTLLGPSGCGKTTLLRVIAGFEPPTMGALRLGGRDISRLPPNKRPINTVFQNYALFPHMSVANNIAFGLEMLGKPKGEIQTIVYDMLKLVQMEHLKARRTSEISGGQQQRVALARALAPKPEVLLLDEPLSALDLKLRKEMQIELKRLQHETGITFIFVTHDQEEALTMSDRIAVMNAGKILQVGSPRDIYERPAERFVANFIGESNFLDATLNGHTVTLKAGGRFQASPPAGVADGAVSVLVRPEHGQVRMGEAAEGELAATIDTVVYSGEATTVHLRLTTGELFKAKMPNTPSEDGRSIEQGAAAALSIAPGAVTVLKD</sequence>
<dbReference type="EMBL" id="JASNJD010000017">
    <property type="protein sequence ID" value="MDK3019677.1"/>
    <property type="molecule type" value="Genomic_DNA"/>
</dbReference>
<dbReference type="SUPFAM" id="SSF50331">
    <property type="entry name" value="MOP-like"/>
    <property type="match status" value="1"/>
</dbReference>
<dbReference type="InterPro" id="IPR050093">
    <property type="entry name" value="ABC_SmlMolc_Importer"/>
</dbReference>
<dbReference type="InterPro" id="IPR027417">
    <property type="entry name" value="P-loop_NTPase"/>
</dbReference>
<dbReference type="Pfam" id="PF08402">
    <property type="entry name" value="TOBE_2"/>
    <property type="match status" value="1"/>
</dbReference>
<evidence type="ECO:0000256" key="2">
    <source>
        <dbReference type="ARBA" id="ARBA00022475"/>
    </source>
</evidence>
<accession>A0ABT7F514</accession>
<evidence type="ECO:0000256" key="1">
    <source>
        <dbReference type="ARBA" id="ARBA00022448"/>
    </source>
</evidence>
<dbReference type="GO" id="GO:0005524">
    <property type="term" value="F:ATP binding"/>
    <property type="evidence" value="ECO:0007669"/>
    <property type="project" value="UniProtKB-KW"/>
</dbReference>
<dbReference type="NCBIfam" id="TIGR01187">
    <property type="entry name" value="potA"/>
    <property type="match status" value="1"/>
</dbReference>
<dbReference type="Gene3D" id="3.40.50.300">
    <property type="entry name" value="P-loop containing nucleotide triphosphate hydrolases"/>
    <property type="match status" value="1"/>
</dbReference>
<comment type="function">
    <text evidence="7">Part of the ABC transporter complex PotABCD involved in spermidine/putrescine import. Responsible for energy coupling to the transport system.</text>
</comment>
<dbReference type="InterPro" id="IPR008995">
    <property type="entry name" value="Mo/tungstate-bd_C_term_dom"/>
</dbReference>
<feature type="domain" description="ABC transporter" evidence="8">
    <location>
        <begin position="19"/>
        <end position="252"/>
    </location>
</feature>
<evidence type="ECO:0000259" key="8">
    <source>
        <dbReference type="PROSITE" id="PS50893"/>
    </source>
</evidence>
<keyword evidence="6 7" id="KW-0472">Membrane</keyword>
<dbReference type="InterPro" id="IPR003439">
    <property type="entry name" value="ABC_transporter-like_ATP-bd"/>
</dbReference>
<dbReference type="InterPro" id="IPR013611">
    <property type="entry name" value="Transp-assoc_OB_typ2"/>
</dbReference>
<dbReference type="Gene3D" id="2.40.50.100">
    <property type="match status" value="1"/>
</dbReference>
<comment type="similarity">
    <text evidence="7">Belongs to the ABC transporter superfamily. Spermidine/putrescine importer (TC 3.A.1.11.1) family.</text>
</comment>
<evidence type="ECO:0000256" key="7">
    <source>
        <dbReference type="RuleBase" id="RU364083"/>
    </source>
</evidence>
<keyword evidence="2 7" id="KW-1003">Cell membrane</keyword>
<dbReference type="PROSITE" id="PS00211">
    <property type="entry name" value="ABC_TRANSPORTER_1"/>
    <property type="match status" value="1"/>
</dbReference>
<evidence type="ECO:0000256" key="6">
    <source>
        <dbReference type="ARBA" id="ARBA00023136"/>
    </source>
</evidence>
<dbReference type="InterPro" id="IPR003593">
    <property type="entry name" value="AAA+_ATPase"/>
</dbReference>
<reference evidence="9 10" key="1">
    <citation type="submission" date="2023-05" db="EMBL/GenBank/DDBJ databases">
        <title>Pseudodonghicola sp. nov.</title>
        <authorList>
            <person name="Huang J."/>
        </authorList>
    </citation>
    <scope>NUCLEOTIDE SEQUENCE [LARGE SCALE GENOMIC DNA]</scope>
    <source>
        <strain evidence="9 10">IC7</strain>
    </source>
</reference>
<keyword evidence="5 7" id="KW-1278">Translocase</keyword>
<dbReference type="PANTHER" id="PTHR42781:SF4">
    <property type="entry name" value="SPERMIDINE_PUTRESCINE IMPORT ATP-BINDING PROTEIN POTA"/>
    <property type="match status" value="1"/>
</dbReference>
<proteinExistence type="inferred from homology"/>
<keyword evidence="3 7" id="KW-0547">Nucleotide-binding</keyword>
<keyword evidence="4 7" id="KW-0067">ATP-binding</keyword>
<comment type="subunit">
    <text evidence="7">The complex is composed of two ATP-binding proteins (PotA), two transmembrane proteins (PotB and PotC) and a solute-binding protein (PotD).</text>
</comment>
<comment type="caution">
    <text evidence="9">The sequence shown here is derived from an EMBL/GenBank/DDBJ whole genome shotgun (WGS) entry which is preliminary data.</text>
</comment>
<dbReference type="InterPro" id="IPR017871">
    <property type="entry name" value="ABC_transporter-like_CS"/>
</dbReference>
<dbReference type="CDD" id="cd03300">
    <property type="entry name" value="ABC_PotA_N"/>
    <property type="match status" value="1"/>
</dbReference>
<dbReference type="PANTHER" id="PTHR42781">
    <property type="entry name" value="SPERMIDINE/PUTRESCINE IMPORT ATP-BINDING PROTEIN POTA"/>
    <property type="match status" value="1"/>
</dbReference>
<evidence type="ECO:0000256" key="3">
    <source>
        <dbReference type="ARBA" id="ARBA00022741"/>
    </source>
</evidence>
<dbReference type="SUPFAM" id="SSF52540">
    <property type="entry name" value="P-loop containing nucleoside triphosphate hydrolases"/>
    <property type="match status" value="1"/>
</dbReference>
<evidence type="ECO:0000313" key="9">
    <source>
        <dbReference type="EMBL" id="MDK3019677.1"/>
    </source>
</evidence>
<dbReference type="PROSITE" id="PS50893">
    <property type="entry name" value="ABC_TRANSPORTER_2"/>
    <property type="match status" value="1"/>
</dbReference>
<dbReference type="Pfam" id="PF00005">
    <property type="entry name" value="ABC_tran"/>
    <property type="match status" value="1"/>
</dbReference>
<name>A0ABT7F514_9RHOB</name>
<evidence type="ECO:0000256" key="5">
    <source>
        <dbReference type="ARBA" id="ARBA00022967"/>
    </source>
</evidence>
<comment type="catalytic activity">
    <reaction evidence="7">
        <text>ATP + H2O + polyamine-[polyamine-binding protein]Side 1 = ADP + phosphate + polyamineSide 2 + [polyamine-binding protein]Side 1.</text>
        <dbReference type="EC" id="7.6.2.11"/>
    </reaction>
</comment>
<dbReference type="Proteomes" id="UP001243757">
    <property type="component" value="Unassembled WGS sequence"/>
</dbReference>
<dbReference type="SMART" id="SM00382">
    <property type="entry name" value="AAA"/>
    <property type="match status" value="1"/>
</dbReference>
<gene>
    <name evidence="7" type="primary">potA</name>
    <name evidence="9" type="ORF">QO033_18500</name>
</gene>
<dbReference type="InterPro" id="IPR005893">
    <property type="entry name" value="PotA-like"/>
</dbReference>
<organism evidence="9 10">
    <name type="scientific">Pseudodonghicola flavimaris</name>
    <dbReference type="NCBI Taxonomy" id="3050036"/>
    <lineage>
        <taxon>Bacteria</taxon>
        <taxon>Pseudomonadati</taxon>
        <taxon>Pseudomonadota</taxon>
        <taxon>Alphaproteobacteria</taxon>
        <taxon>Rhodobacterales</taxon>
        <taxon>Paracoccaceae</taxon>
        <taxon>Pseudodonghicola</taxon>
    </lineage>
</organism>
<evidence type="ECO:0000256" key="4">
    <source>
        <dbReference type="ARBA" id="ARBA00022840"/>
    </source>
</evidence>